<dbReference type="SUPFAM" id="SSF46785">
    <property type="entry name" value="Winged helix' DNA-binding domain"/>
    <property type="match status" value="1"/>
</dbReference>
<organism evidence="5 6">
    <name type="scientific">Actinomadura physcomitrii</name>
    <dbReference type="NCBI Taxonomy" id="2650748"/>
    <lineage>
        <taxon>Bacteria</taxon>
        <taxon>Bacillati</taxon>
        <taxon>Actinomycetota</taxon>
        <taxon>Actinomycetes</taxon>
        <taxon>Streptosporangiales</taxon>
        <taxon>Thermomonosporaceae</taxon>
        <taxon>Actinomadura</taxon>
    </lineage>
</organism>
<dbReference type="GO" id="GO:0003677">
    <property type="term" value="F:DNA binding"/>
    <property type="evidence" value="ECO:0007669"/>
    <property type="project" value="UniProtKB-KW"/>
</dbReference>
<dbReference type="InterPro" id="IPR050679">
    <property type="entry name" value="Bact_HTH_transcr_reg"/>
</dbReference>
<reference evidence="5" key="1">
    <citation type="submission" date="2019-12" db="EMBL/GenBank/DDBJ databases">
        <title>Actinomadura physcomitrii sp. nov., a novel actinomycete isolated from moss [Physcomitrium sphaericum (Ludw) Fuernr].</title>
        <authorList>
            <person name="Zhuang X."/>
        </authorList>
    </citation>
    <scope>NUCLEOTIDE SEQUENCE [LARGE SCALE GENOMIC DNA]</scope>
    <source>
        <strain evidence="5">LD22</strain>
    </source>
</reference>
<dbReference type="PROSITE" id="PS50949">
    <property type="entry name" value="HTH_GNTR"/>
    <property type="match status" value="1"/>
</dbReference>
<sequence>MQCAQLVKLSLNIARPRPPGVTVTQPAYQRIADDLRRQIVDGVLAPGDKIPSRPQLRERYGVSDAVALQAVRLLTSEGHLEARSGSGTYVRRRPELKRLSRYWYKEGRTTSPFREEMARQGRTGEWRVSSSTEQATEAVAERLGIAAGDDVMCSRYTFLADGRPVMASVSWEPLAITRGTQVMFPEEGPYAGAGVVARMRAIGRQVESAEEVVTARPILAAEAEELGEQVGAIVMVIRRTYRTAERPVETADIVVPTDRYELGYLIPVG</sequence>
<dbReference type="AlphaFoldDB" id="A0A6I4M6W5"/>
<dbReference type="InterPro" id="IPR028978">
    <property type="entry name" value="Chorismate_lyase_/UTRA_dom_sf"/>
</dbReference>
<dbReference type="Pfam" id="PF07702">
    <property type="entry name" value="UTRA"/>
    <property type="match status" value="1"/>
</dbReference>
<dbReference type="InterPro" id="IPR036388">
    <property type="entry name" value="WH-like_DNA-bd_sf"/>
</dbReference>
<evidence type="ECO:0000313" key="5">
    <source>
        <dbReference type="EMBL" id="MWA01523.1"/>
    </source>
</evidence>
<dbReference type="InterPro" id="IPR036390">
    <property type="entry name" value="WH_DNA-bd_sf"/>
</dbReference>
<dbReference type="Gene3D" id="3.40.1410.10">
    <property type="entry name" value="Chorismate lyase-like"/>
    <property type="match status" value="1"/>
</dbReference>
<evidence type="ECO:0000259" key="4">
    <source>
        <dbReference type="PROSITE" id="PS50949"/>
    </source>
</evidence>
<dbReference type="GO" id="GO:0045892">
    <property type="term" value="P:negative regulation of DNA-templated transcription"/>
    <property type="evidence" value="ECO:0007669"/>
    <property type="project" value="TreeGrafter"/>
</dbReference>
<evidence type="ECO:0000256" key="3">
    <source>
        <dbReference type="ARBA" id="ARBA00023163"/>
    </source>
</evidence>
<gene>
    <name evidence="5" type="ORF">F8568_014270</name>
</gene>
<dbReference type="Gene3D" id="1.10.10.10">
    <property type="entry name" value="Winged helix-like DNA-binding domain superfamily/Winged helix DNA-binding domain"/>
    <property type="match status" value="1"/>
</dbReference>
<dbReference type="PANTHER" id="PTHR44846">
    <property type="entry name" value="MANNOSYL-D-GLYCERATE TRANSPORT/METABOLISM SYSTEM REPRESSOR MNGR-RELATED"/>
    <property type="match status" value="1"/>
</dbReference>
<evidence type="ECO:0000256" key="1">
    <source>
        <dbReference type="ARBA" id="ARBA00023015"/>
    </source>
</evidence>
<keyword evidence="6" id="KW-1185">Reference proteome</keyword>
<dbReference type="Pfam" id="PF00392">
    <property type="entry name" value="GntR"/>
    <property type="match status" value="1"/>
</dbReference>
<keyword evidence="2" id="KW-0238">DNA-binding</keyword>
<keyword evidence="1" id="KW-0805">Transcription regulation</keyword>
<feature type="domain" description="HTH gntR-type" evidence="4">
    <location>
        <begin position="25"/>
        <end position="93"/>
    </location>
</feature>
<dbReference type="InterPro" id="IPR000524">
    <property type="entry name" value="Tscrpt_reg_HTH_GntR"/>
</dbReference>
<comment type="caution">
    <text evidence="5">The sequence shown here is derived from an EMBL/GenBank/DDBJ whole genome shotgun (WGS) entry which is preliminary data.</text>
</comment>
<dbReference type="InterPro" id="IPR011663">
    <property type="entry name" value="UTRA"/>
</dbReference>
<protein>
    <submittedName>
        <fullName evidence="5">UTRA domain-containing protein</fullName>
    </submittedName>
</protein>
<dbReference type="PANTHER" id="PTHR44846:SF17">
    <property type="entry name" value="GNTR-FAMILY TRANSCRIPTIONAL REGULATOR"/>
    <property type="match status" value="1"/>
</dbReference>
<accession>A0A6I4M6W5</accession>
<keyword evidence="3" id="KW-0804">Transcription</keyword>
<proteinExistence type="predicted"/>
<evidence type="ECO:0000256" key="2">
    <source>
        <dbReference type="ARBA" id="ARBA00023125"/>
    </source>
</evidence>
<dbReference type="CDD" id="cd07377">
    <property type="entry name" value="WHTH_GntR"/>
    <property type="match status" value="1"/>
</dbReference>
<dbReference type="EMBL" id="WBMS02000009">
    <property type="protein sequence ID" value="MWA01523.1"/>
    <property type="molecule type" value="Genomic_DNA"/>
</dbReference>
<evidence type="ECO:0000313" key="6">
    <source>
        <dbReference type="Proteomes" id="UP000462055"/>
    </source>
</evidence>
<dbReference type="SMART" id="SM00345">
    <property type="entry name" value="HTH_GNTR"/>
    <property type="match status" value="1"/>
</dbReference>
<dbReference type="Proteomes" id="UP000462055">
    <property type="component" value="Unassembled WGS sequence"/>
</dbReference>
<dbReference type="SUPFAM" id="SSF64288">
    <property type="entry name" value="Chorismate lyase-like"/>
    <property type="match status" value="1"/>
</dbReference>
<dbReference type="GO" id="GO:0003700">
    <property type="term" value="F:DNA-binding transcription factor activity"/>
    <property type="evidence" value="ECO:0007669"/>
    <property type="project" value="InterPro"/>
</dbReference>
<name>A0A6I4M6W5_9ACTN</name>
<dbReference type="SMART" id="SM00866">
    <property type="entry name" value="UTRA"/>
    <property type="match status" value="1"/>
</dbReference>